<organism evidence="9 10">
    <name type="scientific">Ohessyouella blattaphilus</name>
    <dbReference type="NCBI Taxonomy" id="2949333"/>
    <lineage>
        <taxon>Bacteria</taxon>
        <taxon>Bacillati</taxon>
        <taxon>Bacillota</taxon>
        <taxon>Clostridia</taxon>
        <taxon>Lachnospirales</taxon>
        <taxon>Lachnospiraceae</taxon>
        <taxon>Ohessyouella</taxon>
    </lineage>
</organism>
<protein>
    <submittedName>
        <fullName evidence="9">Rhomboid family intramembrane serine protease</fullName>
    </submittedName>
</protein>
<dbReference type="PANTHER" id="PTHR43731">
    <property type="entry name" value="RHOMBOID PROTEASE"/>
    <property type="match status" value="1"/>
</dbReference>
<keyword evidence="4" id="KW-0378">Hydrolase</keyword>
<dbReference type="EMBL" id="JAMZFV010000008">
    <property type="protein sequence ID" value="MCP1110018.1"/>
    <property type="molecule type" value="Genomic_DNA"/>
</dbReference>
<accession>A0ABT1EH54</accession>
<dbReference type="InterPro" id="IPR035952">
    <property type="entry name" value="Rhomboid-like_sf"/>
</dbReference>
<dbReference type="Pfam" id="PF01694">
    <property type="entry name" value="Rhomboid"/>
    <property type="match status" value="1"/>
</dbReference>
<feature type="transmembrane region" description="Helical" evidence="7">
    <location>
        <begin position="152"/>
        <end position="168"/>
    </location>
</feature>
<feature type="transmembrane region" description="Helical" evidence="7">
    <location>
        <begin position="174"/>
        <end position="191"/>
    </location>
</feature>
<proteinExistence type="inferred from homology"/>
<evidence type="ECO:0000256" key="7">
    <source>
        <dbReference type="SAM" id="Phobius"/>
    </source>
</evidence>
<evidence type="ECO:0000256" key="1">
    <source>
        <dbReference type="ARBA" id="ARBA00004141"/>
    </source>
</evidence>
<keyword evidence="5 7" id="KW-1133">Transmembrane helix</keyword>
<feature type="transmembrane region" description="Helical" evidence="7">
    <location>
        <begin position="61"/>
        <end position="82"/>
    </location>
</feature>
<dbReference type="GO" id="GO:0006508">
    <property type="term" value="P:proteolysis"/>
    <property type="evidence" value="ECO:0007669"/>
    <property type="project" value="UniProtKB-KW"/>
</dbReference>
<keyword evidence="3 7" id="KW-0812">Transmembrane</keyword>
<evidence type="ECO:0000256" key="3">
    <source>
        <dbReference type="ARBA" id="ARBA00022692"/>
    </source>
</evidence>
<dbReference type="InterPro" id="IPR022764">
    <property type="entry name" value="Peptidase_S54_rhomboid_dom"/>
</dbReference>
<evidence type="ECO:0000256" key="4">
    <source>
        <dbReference type="ARBA" id="ARBA00022801"/>
    </source>
</evidence>
<evidence type="ECO:0000259" key="8">
    <source>
        <dbReference type="Pfam" id="PF01694"/>
    </source>
</evidence>
<dbReference type="GO" id="GO:0008233">
    <property type="term" value="F:peptidase activity"/>
    <property type="evidence" value="ECO:0007669"/>
    <property type="project" value="UniProtKB-KW"/>
</dbReference>
<comment type="similarity">
    <text evidence="2">Belongs to the peptidase S54 family.</text>
</comment>
<dbReference type="Gene3D" id="1.20.1540.10">
    <property type="entry name" value="Rhomboid-like"/>
    <property type="match status" value="1"/>
</dbReference>
<evidence type="ECO:0000313" key="9">
    <source>
        <dbReference type="EMBL" id="MCP1110018.1"/>
    </source>
</evidence>
<evidence type="ECO:0000256" key="6">
    <source>
        <dbReference type="ARBA" id="ARBA00023136"/>
    </source>
</evidence>
<name>A0ABT1EH54_9FIRM</name>
<feature type="transmembrane region" description="Helical" evidence="7">
    <location>
        <begin position="120"/>
        <end position="140"/>
    </location>
</feature>
<comment type="subcellular location">
    <subcellularLocation>
        <location evidence="1">Membrane</location>
        <topology evidence="1">Multi-pass membrane protein</topology>
    </subcellularLocation>
</comment>
<dbReference type="Proteomes" id="UP001523565">
    <property type="component" value="Unassembled WGS sequence"/>
</dbReference>
<feature type="domain" description="Peptidase S54 rhomboid" evidence="8">
    <location>
        <begin position="52"/>
        <end position="191"/>
    </location>
</feature>
<comment type="caution">
    <text evidence="9">The sequence shown here is derived from an EMBL/GenBank/DDBJ whole genome shotgun (WGS) entry which is preliminary data.</text>
</comment>
<gene>
    <name evidence="9" type="ORF">NK118_07120</name>
</gene>
<feature type="transmembrane region" description="Helical" evidence="7">
    <location>
        <begin position="7"/>
        <end position="28"/>
    </location>
</feature>
<dbReference type="PANTHER" id="PTHR43731:SF14">
    <property type="entry name" value="PRESENILIN-ASSOCIATED RHOMBOID-LIKE PROTEIN, MITOCHONDRIAL"/>
    <property type="match status" value="1"/>
</dbReference>
<dbReference type="RefSeq" id="WP_262068899.1">
    <property type="nucleotide sequence ID" value="NZ_JAMXOC010000008.1"/>
</dbReference>
<evidence type="ECO:0000256" key="5">
    <source>
        <dbReference type="ARBA" id="ARBA00022989"/>
    </source>
</evidence>
<evidence type="ECO:0000256" key="2">
    <source>
        <dbReference type="ARBA" id="ARBA00009045"/>
    </source>
</evidence>
<reference evidence="9 10" key="1">
    <citation type="journal article" date="2022" name="Genome Biol. Evol.">
        <title>Host diet, physiology and behaviors set the stage for Lachnospiraceae cladogenesis.</title>
        <authorList>
            <person name="Vera-Ponce De Leon A."/>
            <person name="Schneider M."/>
            <person name="Jahnes B.C."/>
            <person name="Sadowski V."/>
            <person name="Camuy-Velez L.A."/>
            <person name="Duan J."/>
            <person name="Sabree Z.L."/>
        </authorList>
    </citation>
    <scope>NUCLEOTIDE SEQUENCE [LARGE SCALE GENOMIC DNA]</scope>
    <source>
        <strain evidence="9 10">PAL227</strain>
    </source>
</reference>
<feature type="transmembrane region" description="Helical" evidence="7">
    <location>
        <begin position="94"/>
        <end position="114"/>
    </location>
</feature>
<keyword evidence="6 7" id="KW-0472">Membrane</keyword>
<keyword evidence="10" id="KW-1185">Reference proteome</keyword>
<evidence type="ECO:0000313" key="10">
    <source>
        <dbReference type="Proteomes" id="UP001523565"/>
    </source>
</evidence>
<keyword evidence="9" id="KW-0645">Protease</keyword>
<dbReference type="InterPro" id="IPR050925">
    <property type="entry name" value="Rhomboid_protease_S54"/>
</dbReference>
<sequence length="208" mass="23029">MTNAFKNYPVTLILIGVNVAIFLGLSMIGQTEDGYFMLEHGASYVPFIIENGEYYRLFTCMFLHFGFSHLANNMLSLGLYGTILEREVGTLKMIVIYLVSGLGASALSAGWDYFTESYSISAGASGAIFGLMGALIYVAIRNKGRIGNLGSNRLIMMALFSLYYGYTSTGVDNLAHLGGLIFGVLIAILVYHPKKKRNKYQQFDWMQD</sequence>
<dbReference type="SUPFAM" id="SSF144091">
    <property type="entry name" value="Rhomboid-like"/>
    <property type="match status" value="1"/>
</dbReference>